<proteinExistence type="predicted"/>
<protein>
    <submittedName>
        <fullName evidence="2">Uncharacterized protein</fullName>
    </submittedName>
</protein>
<evidence type="ECO:0000313" key="2">
    <source>
        <dbReference type="EMBL" id="KAK3785413.1"/>
    </source>
</evidence>
<comment type="caution">
    <text evidence="2">The sequence shown here is derived from an EMBL/GenBank/DDBJ whole genome shotgun (WGS) entry which is preliminary data.</text>
</comment>
<feature type="region of interest" description="Disordered" evidence="1">
    <location>
        <begin position="1"/>
        <end position="66"/>
    </location>
</feature>
<name>A0AAE1DXQ9_9GAST</name>
<gene>
    <name evidence="2" type="ORF">RRG08_045167</name>
</gene>
<feature type="compositionally biased region" description="Basic and acidic residues" evidence="1">
    <location>
        <begin position="1"/>
        <end position="10"/>
    </location>
</feature>
<organism evidence="2 3">
    <name type="scientific">Elysia crispata</name>
    <name type="common">lettuce slug</name>
    <dbReference type="NCBI Taxonomy" id="231223"/>
    <lineage>
        <taxon>Eukaryota</taxon>
        <taxon>Metazoa</taxon>
        <taxon>Spiralia</taxon>
        <taxon>Lophotrochozoa</taxon>
        <taxon>Mollusca</taxon>
        <taxon>Gastropoda</taxon>
        <taxon>Heterobranchia</taxon>
        <taxon>Euthyneura</taxon>
        <taxon>Panpulmonata</taxon>
        <taxon>Sacoglossa</taxon>
        <taxon>Placobranchoidea</taxon>
        <taxon>Plakobranchidae</taxon>
        <taxon>Elysia</taxon>
    </lineage>
</organism>
<evidence type="ECO:0000256" key="1">
    <source>
        <dbReference type="SAM" id="MobiDB-lite"/>
    </source>
</evidence>
<dbReference type="EMBL" id="JAWDGP010002131">
    <property type="protein sequence ID" value="KAK3785413.1"/>
    <property type="molecule type" value="Genomic_DNA"/>
</dbReference>
<keyword evidence="3" id="KW-1185">Reference proteome</keyword>
<reference evidence="2" key="1">
    <citation type="journal article" date="2023" name="G3 (Bethesda)">
        <title>A reference genome for the long-term kleptoplast-retaining sea slug Elysia crispata morphotype clarki.</title>
        <authorList>
            <person name="Eastman K.E."/>
            <person name="Pendleton A.L."/>
            <person name="Shaikh M.A."/>
            <person name="Suttiyut T."/>
            <person name="Ogas R."/>
            <person name="Tomko P."/>
            <person name="Gavelis G."/>
            <person name="Widhalm J.R."/>
            <person name="Wisecaver J.H."/>
        </authorList>
    </citation>
    <scope>NUCLEOTIDE SEQUENCE</scope>
    <source>
        <strain evidence="2">ECLA1</strain>
    </source>
</reference>
<accession>A0AAE1DXQ9</accession>
<dbReference type="Proteomes" id="UP001283361">
    <property type="component" value="Unassembled WGS sequence"/>
</dbReference>
<dbReference type="AlphaFoldDB" id="A0AAE1DXQ9"/>
<feature type="compositionally biased region" description="Basic and acidic residues" evidence="1">
    <location>
        <begin position="57"/>
        <end position="66"/>
    </location>
</feature>
<sequence length="66" mass="7082">MVEKANKDIAKTSPMLGLESSVCPSAEGCGADSPWFSTSSDVRDKQLRGGRRKRGRKDKDSGAIVL</sequence>
<evidence type="ECO:0000313" key="3">
    <source>
        <dbReference type="Proteomes" id="UP001283361"/>
    </source>
</evidence>